<comment type="caution">
    <text evidence="1">The sequence shown here is derived from an EMBL/GenBank/DDBJ whole genome shotgun (WGS) entry which is preliminary data.</text>
</comment>
<dbReference type="Gene3D" id="2.120.10.80">
    <property type="entry name" value="Kelch-type beta propeller"/>
    <property type="match status" value="1"/>
</dbReference>
<accession>A0A1R2APZ4</accession>
<name>A0A1R2APZ4_9CILI</name>
<evidence type="ECO:0000313" key="1">
    <source>
        <dbReference type="EMBL" id="OMJ66549.1"/>
    </source>
</evidence>
<reference evidence="1 2" key="1">
    <citation type="submission" date="2016-11" db="EMBL/GenBank/DDBJ databases">
        <title>The macronuclear genome of Stentor coeruleus: a giant cell with tiny introns.</title>
        <authorList>
            <person name="Slabodnick M."/>
            <person name="Ruby J.G."/>
            <person name="Reiff S.B."/>
            <person name="Swart E.C."/>
            <person name="Gosai S."/>
            <person name="Prabakaran S."/>
            <person name="Witkowska E."/>
            <person name="Larue G.E."/>
            <person name="Fisher S."/>
            <person name="Freeman R.M."/>
            <person name="Gunawardena J."/>
            <person name="Chu W."/>
            <person name="Stover N.A."/>
            <person name="Gregory B.D."/>
            <person name="Nowacki M."/>
            <person name="Derisi J."/>
            <person name="Roy S.W."/>
            <person name="Marshall W.F."/>
            <person name="Sood P."/>
        </authorList>
    </citation>
    <scope>NUCLEOTIDE SEQUENCE [LARGE SCALE GENOMIC DNA]</scope>
    <source>
        <strain evidence="1">WM001</strain>
    </source>
</reference>
<dbReference type="SUPFAM" id="SSF117281">
    <property type="entry name" value="Kelch motif"/>
    <property type="match status" value="1"/>
</dbReference>
<dbReference type="Proteomes" id="UP000187209">
    <property type="component" value="Unassembled WGS sequence"/>
</dbReference>
<evidence type="ECO:0008006" key="3">
    <source>
        <dbReference type="Google" id="ProtNLM"/>
    </source>
</evidence>
<dbReference type="InterPro" id="IPR015915">
    <property type="entry name" value="Kelch-typ_b-propeller"/>
</dbReference>
<dbReference type="OrthoDB" id="326672at2759"/>
<evidence type="ECO:0000313" key="2">
    <source>
        <dbReference type="Proteomes" id="UP000187209"/>
    </source>
</evidence>
<organism evidence="1 2">
    <name type="scientific">Stentor coeruleus</name>
    <dbReference type="NCBI Taxonomy" id="5963"/>
    <lineage>
        <taxon>Eukaryota</taxon>
        <taxon>Sar</taxon>
        <taxon>Alveolata</taxon>
        <taxon>Ciliophora</taxon>
        <taxon>Postciliodesmatophora</taxon>
        <taxon>Heterotrichea</taxon>
        <taxon>Heterotrichida</taxon>
        <taxon>Stentoridae</taxon>
        <taxon>Stentor</taxon>
    </lineage>
</organism>
<dbReference type="Pfam" id="PF01344">
    <property type="entry name" value="Kelch_1"/>
    <property type="match status" value="1"/>
</dbReference>
<dbReference type="AlphaFoldDB" id="A0A1R2APZ4"/>
<gene>
    <name evidence="1" type="ORF">SteCoe_36569</name>
</gene>
<proteinExistence type="predicted"/>
<keyword evidence="2" id="KW-1185">Reference proteome</keyword>
<sequence length="435" mass="51010">MDLKCNFKGCPDPPSYWQCLENLNFFCQNHIVQYINDNPRTTHLIQALYAKISPEVKVLNLEKISISIDSLNFCDNSIKTDLESIINYLTLLKEEYINYFKTQRQFFQELTKNIENKNTEITIPGYESQKFSFDSYNSYISKTYQNVKSFCQIINHNLSKLCENIHNPNEFYYIDELNYLENANLDENLYAFQVRTKTLIQLNIQTYNWNAFQVNVNEKQGYNASICQIPGKKLFYSGGCSPNLETAYLIDLQSFSVEQLPKSRIRSYTVATYYDSFVYIFGGYNGNEQLSNSDKFDLENKVWVEIALLPKASHDVHVLPFREYFLMTFCANNSMLKYYINENIYEATGQDPGRYTALIRDIKKIYLISSSVLYLSYEENLNKWEIVKSLNQSFGRHTSKPITRNRDVFMLSSCSNEVWKFNLDNLDLILLGKIW</sequence>
<dbReference type="EMBL" id="MPUH01001690">
    <property type="protein sequence ID" value="OMJ66549.1"/>
    <property type="molecule type" value="Genomic_DNA"/>
</dbReference>
<protein>
    <recommendedName>
        <fullName evidence="3">Kelch motif family protein</fullName>
    </recommendedName>
</protein>
<dbReference type="InterPro" id="IPR006652">
    <property type="entry name" value="Kelch_1"/>
</dbReference>